<dbReference type="Proteomes" id="UP000614601">
    <property type="component" value="Unassembled WGS sequence"/>
</dbReference>
<protein>
    <recommendedName>
        <fullName evidence="2">ShKT domain-containing protein</fullName>
    </recommendedName>
</protein>
<comment type="caution">
    <text evidence="3">The sequence shown here is derived from an EMBL/GenBank/DDBJ whole genome shotgun (WGS) entry which is preliminary data.</text>
</comment>
<feature type="domain" description="ShKT" evidence="2">
    <location>
        <begin position="59"/>
        <end position="96"/>
    </location>
</feature>
<dbReference type="PROSITE" id="PS51670">
    <property type="entry name" value="SHKT"/>
    <property type="match status" value="2"/>
</dbReference>
<dbReference type="InterPro" id="IPR003582">
    <property type="entry name" value="ShKT_dom"/>
</dbReference>
<gene>
    <name evidence="3" type="ORF">BOKJ2_LOCUS9199</name>
</gene>
<dbReference type="PANTHER" id="PTHR21724">
    <property type="entry name" value="SHKT DOMAIN-CONTAINING PROTEIN"/>
    <property type="match status" value="1"/>
</dbReference>
<dbReference type="Gene3D" id="1.10.10.1940">
    <property type="match status" value="1"/>
</dbReference>
<name>A0A811L173_9BILA</name>
<dbReference type="OrthoDB" id="5873766at2759"/>
<dbReference type="SMART" id="SM00254">
    <property type="entry name" value="ShKT"/>
    <property type="match status" value="1"/>
</dbReference>
<sequence>MRTYCPLTCGYCKQGQLFYEAITASPFFDDSNNLLTTLPPITYAPITYAPITYRPISYCVDKYSSCIYWARNGFCSNAFYPMKTKMAFCGKTCSLCT</sequence>
<reference evidence="3" key="1">
    <citation type="submission" date="2020-09" db="EMBL/GenBank/DDBJ databases">
        <authorList>
            <person name="Kikuchi T."/>
        </authorList>
    </citation>
    <scope>NUCLEOTIDE SEQUENCE</scope>
    <source>
        <strain evidence="3">SH1</strain>
    </source>
</reference>
<evidence type="ECO:0000313" key="4">
    <source>
        <dbReference type="Proteomes" id="UP000614601"/>
    </source>
</evidence>
<evidence type="ECO:0000256" key="1">
    <source>
        <dbReference type="PROSITE-ProRule" id="PRU01005"/>
    </source>
</evidence>
<comment type="caution">
    <text evidence="1">Lacks conserved residue(s) required for the propagation of feature annotation.</text>
</comment>
<feature type="domain" description="ShKT" evidence="2">
    <location>
        <begin position="1"/>
        <end position="12"/>
    </location>
</feature>
<dbReference type="EMBL" id="CAJFCW020000004">
    <property type="protein sequence ID" value="CAG9114347.1"/>
    <property type="molecule type" value="Genomic_DNA"/>
</dbReference>
<evidence type="ECO:0000259" key="2">
    <source>
        <dbReference type="PROSITE" id="PS51670"/>
    </source>
</evidence>
<dbReference type="EMBL" id="CAJFDH010000004">
    <property type="protein sequence ID" value="CAD5220947.1"/>
    <property type="molecule type" value="Genomic_DNA"/>
</dbReference>
<organism evidence="3 4">
    <name type="scientific">Bursaphelenchus okinawaensis</name>
    <dbReference type="NCBI Taxonomy" id="465554"/>
    <lineage>
        <taxon>Eukaryota</taxon>
        <taxon>Metazoa</taxon>
        <taxon>Ecdysozoa</taxon>
        <taxon>Nematoda</taxon>
        <taxon>Chromadorea</taxon>
        <taxon>Rhabditida</taxon>
        <taxon>Tylenchina</taxon>
        <taxon>Tylenchomorpha</taxon>
        <taxon>Aphelenchoidea</taxon>
        <taxon>Aphelenchoididae</taxon>
        <taxon>Bursaphelenchus</taxon>
    </lineage>
</organism>
<accession>A0A811L173</accession>
<dbReference type="AlphaFoldDB" id="A0A811L173"/>
<proteinExistence type="predicted"/>
<dbReference type="Pfam" id="PF01549">
    <property type="entry name" value="ShK"/>
    <property type="match status" value="2"/>
</dbReference>
<dbReference type="PANTHER" id="PTHR21724:SF109">
    <property type="entry name" value="SHKT DOMAIN-CONTAINING PROTEIN"/>
    <property type="match status" value="1"/>
</dbReference>
<keyword evidence="4" id="KW-1185">Reference proteome</keyword>
<dbReference type="Proteomes" id="UP000783686">
    <property type="component" value="Unassembled WGS sequence"/>
</dbReference>
<evidence type="ECO:0000313" key="3">
    <source>
        <dbReference type="EMBL" id="CAD5220947.1"/>
    </source>
</evidence>